<comment type="cofactor">
    <cofactor evidence="1">
        <name>Mg(2+)</name>
        <dbReference type="ChEBI" id="CHEBI:18420"/>
    </cofactor>
</comment>
<dbReference type="InterPro" id="IPR036681">
    <property type="entry name" value="PgpA-like_sf"/>
</dbReference>
<gene>
    <name evidence="5" type="ORF">HNQ86_001479</name>
    <name evidence="4" type="ORF">LF63_0103760</name>
</gene>
<dbReference type="GO" id="GO:0006655">
    <property type="term" value="P:phosphatidylglycerol biosynthetic process"/>
    <property type="evidence" value="ECO:0007669"/>
    <property type="project" value="UniProtKB-UniPathway"/>
</dbReference>
<keyword evidence="1 2" id="KW-0812">Transmembrane</keyword>
<keyword evidence="6" id="KW-1185">Reference proteome</keyword>
<dbReference type="STRING" id="1543381.LF63_0103760"/>
<dbReference type="PANTHER" id="PTHR36305">
    <property type="entry name" value="PHOSPHATIDYLGLYCEROPHOSPHATASE A"/>
    <property type="match status" value="1"/>
</dbReference>
<comment type="function">
    <text evidence="1">Lipid phosphatase which dephosphorylates phosphatidylglycerophosphate (PGP) to phosphatidylglycerol (PG).</text>
</comment>
<feature type="domain" description="YutG/PgpA" evidence="3">
    <location>
        <begin position="22"/>
        <end position="161"/>
    </location>
</feature>
<dbReference type="Proteomes" id="UP000029708">
    <property type="component" value="Unassembled WGS sequence"/>
</dbReference>
<dbReference type="GO" id="GO:0046872">
    <property type="term" value="F:metal ion binding"/>
    <property type="evidence" value="ECO:0007669"/>
    <property type="project" value="UniProtKB-KW"/>
</dbReference>
<evidence type="ECO:0000259" key="3">
    <source>
        <dbReference type="Pfam" id="PF04608"/>
    </source>
</evidence>
<keyword evidence="1" id="KW-1208">Phospholipid metabolism</keyword>
<dbReference type="AlphaFoldDB" id="A0A099CX87"/>
<comment type="caution">
    <text evidence="4">The sequence shown here is derived from an EMBL/GenBank/DDBJ whole genome shotgun (WGS) entry which is preliminary data.</text>
</comment>
<keyword evidence="1 2" id="KW-0472">Membrane</keyword>
<keyword evidence="1" id="KW-0595">Phospholipid degradation</keyword>
<dbReference type="Pfam" id="PF04608">
    <property type="entry name" value="PgpA"/>
    <property type="match status" value="1"/>
</dbReference>
<dbReference type="PANTHER" id="PTHR36305:SF1">
    <property type="entry name" value="PHOSPHATIDYLGLYCEROPHOSPHATASE A"/>
    <property type="match status" value="1"/>
</dbReference>
<dbReference type="InterPro" id="IPR007686">
    <property type="entry name" value="YutG/PgpA"/>
</dbReference>
<sequence length="166" mass="17878">MTARTSLTSTQRTALLTHPAGWLALFFGAGLAPVAQGTVGSALAIVPWWFMRDIGAPAWGLVLIVGFAIGLWACGESGRRIGVSDHRALVWDEVIGQWIALLPALAAPWWAVLAGFALFRFFDVLKPWPIRWLDARVKGGIGVMLDDVVAGAFAAIVLAAILYFLH</sequence>
<dbReference type="EMBL" id="JROI01000008">
    <property type="protein sequence ID" value="KGI78578.1"/>
    <property type="molecule type" value="Genomic_DNA"/>
</dbReference>
<comment type="pathway">
    <text evidence="1">Phospholipid metabolism; phosphatidylglycerol biosynthesis; phosphatidylglycerol from CDP-diacylglycerol: step 2/2.</text>
</comment>
<dbReference type="UniPathway" id="UPA00084">
    <property type="reaction ID" value="UER00504"/>
</dbReference>
<dbReference type="HOGENOM" id="CLU_103734_0_1_6"/>
<keyword evidence="1" id="KW-0460">Magnesium</keyword>
<proteinExistence type="predicted"/>
<feature type="transmembrane region" description="Helical" evidence="2">
    <location>
        <begin position="21"/>
        <end position="50"/>
    </location>
</feature>
<keyword evidence="1 5" id="KW-0378">Hydrolase</keyword>
<evidence type="ECO:0000256" key="1">
    <source>
        <dbReference type="PIRNR" id="PIRNR006162"/>
    </source>
</evidence>
<evidence type="ECO:0000313" key="6">
    <source>
        <dbReference type="Proteomes" id="UP000029708"/>
    </source>
</evidence>
<dbReference type="CDD" id="cd06971">
    <property type="entry name" value="PgpA"/>
    <property type="match status" value="1"/>
</dbReference>
<keyword evidence="1" id="KW-0479">Metal-binding</keyword>
<reference evidence="5 7" key="2">
    <citation type="submission" date="2020-08" db="EMBL/GenBank/DDBJ databases">
        <title>Genomic Encyclopedia of Type Strains, Phase IV (KMG-IV): sequencing the most valuable type-strain genomes for metagenomic binning, comparative biology and taxonomic classification.</title>
        <authorList>
            <person name="Goeker M."/>
        </authorList>
    </citation>
    <scope>NUCLEOTIDE SEQUENCE [LARGE SCALE GENOMIC DNA]</scope>
    <source>
        <strain evidence="5 7">DSM 107085</strain>
    </source>
</reference>
<comment type="catalytic activity">
    <reaction evidence="1">
        <text>a 1,2-diacyl-sn-glycero-3-phospho-(1'-sn-glycero-3'-phosphate) + H2O = a 1,2-diacyl-sn-glycero-3-phospho-(1'-sn-glycerol) + phosphate</text>
        <dbReference type="Rhea" id="RHEA:33751"/>
        <dbReference type="ChEBI" id="CHEBI:15377"/>
        <dbReference type="ChEBI" id="CHEBI:43474"/>
        <dbReference type="ChEBI" id="CHEBI:60110"/>
        <dbReference type="ChEBI" id="CHEBI:64716"/>
        <dbReference type="EC" id="3.1.3.27"/>
    </reaction>
</comment>
<feature type="transmembrane region" description="Helical" evidence="2">
    <location>
        <begin position="56"/>
        <end position="74"/>
    </location>
</feature>
<evidence type="ECO:0000313" key="4">
    <source>
        <dbReference type="EMBL" id="KGI78578.1"/>
    </source>
</evidence>
<keyword evidence="2" id="KW-1133">Transmembrane helix</keyword>
<dbReference type="GO" id="GO:0009395">
    <property type="term" value="P:phospholipid catabolic process"/>
    <property type="evidence" value="ECO:0007669"/>
    <property type="project" value="UniProtKB-KW"/>
</dbReference>
<dbReference type="SUPFAM" id="SSF101307">
    <property type="entry name" value="YutG-like"/>
    <property type="match status" value="1"/>
</dbReference>
<organism evidence="4 6">
    <name type="scientific">Oleiagrimonas soli</name>
    <dbReference type="NCBI Taxonomy" id="1543381"/>
    <lineage>
        <taxon>Bacteria</taxon>
        <taxon>Pseudomonadati</taxon>
        <taxon>Pseudomonadota</taxon>
        <taxon>Gammaproteobacteria</taxon>
        <taxon>Lysobacterales</taxon>
        <taxon>Rhodanobacteraceae</taxon>
        <taxon>Oleiagrimonas</taxon>
    </lineage>
</organism>
<dbReference type="InterPro" id="IPR026037">
    <property type="entry name" value="PgpA"/>
</dbReference>
<dbReference type="Proteomes" id="UP000560000">
    <property type="component" value="Unassembled WGS sequence"/>
</dbReference>
<comment type="subcellular location">
    <subcellularLocation>
        <location evidence="1">Cell inner membrane</location>
        <topology evidence="1">Multi-pass membrane protein</topology>
    </subcellularLocation>
</comment>
<dbReference type="PIRSF" id="PIRSF006162">
    <property type="entry name" value="PgpA"/>
    <property type="match status" value="1"/>
</dbReference>
<evidence type="ECO:0000313" key="5">
    <source>
        <dbReference type="EMBL" id="MBB6184134.1"/>
    </source>
</evidence>
<keyword evidence="1" id="KW-0442">Lipid degradation</keyword>
<feature type="transmembrane region" description="Helical" evidence="2">
    <location>
        <begin position="139"/>
        <end position="165"/>
    </location>
</feature>
<accession>A0A099CX87</accession>
<dbReference type="EMBL" id="JACHET010000001">
    <property type="protein sequence ID" value="MBB6184134.1"/>
    <property type="molecule type" value="Genomic_DNA"/>
</dbReference>
<dbReference type="GO" id="GO:0008962">
    <property type="term" value="F:phosphatidylglycerophosphatase activity"/>
    <property type="evidence" value="ECO:0007669"/>
    <property type="project" value="UniProtKB-EC"/>
</dbReference>
<dbReference type="EC" id="3.1.3.27" evidence="1"/>
<dbReference type="RefSeq" id="WP_043099740.1">
    <property type="nucleotide sequence ID" value="NZ_JACHET010000001.1"/>
</dbReference>
<evidence type="ECO:0000313" key="7">
    <source>
        <dbReference type="Proteomes" id="UP000560000"/>
    </source>
</evidence>
<protein>
    <recommendedName>
        <fullName evidence="1">Phosphatidylglycerophosphatase A</fullName>
        <ecNumber evidence="1">3.1.3.27</ecNumber>
    </recommendedName>
    <alternativeName>
        <fullName evidence="1">Phosphatidylglycerolphosphate phosphatase A</fullName>
    </alternativeName>
</protein>
<keyword evidence="1" id="KW-0997">Cell inner membrane</keyword>
<keyword evidence="1" id="KW-0443">Lipid metabolism</keyword>
<keyword evidence="1" id="KW-1003">Cell membrane</keyword>
<reference evidence="4 6" key="1">
    <citation type="submission" date="2014-09" db="EMBL/GenBank/DDBJ databases">
        <title>Xanthomonadaceae 3.5X direct submission.</title>
        <authorList>
            <person name="Fang T."/>
            <person name="Wang H."/>
        </authorList>
    </citation>
    <scope>NUCLEOTIDE SEQUENCE [LARGE SCALE GENOMIC DNA]</scope>
    <source>
        <strain evidence="4 6">3.5X</strain>
    </source>
</reference>
<name>A0A099CX87_9GAMM</name>
<feature type="transmembrane region" description="Helical" evidence="2">
    <location>
        <begin position="95"/>
        <end position="119"/>
    </location>
</feature>
<evidence type="ECO:0000256" key="2">
    <source>
        <dbReference type="SAM" id="Phobius"/>
    </source>
</evidence>
<dbReference type="GO" id="GO:0005886">
    <property type="term" value="C:plasma membrane"/>
    <property type="evidence" value="ECO:0007669"/>
    <property type="project" value="UniProtKB-SubCell"/>
</dbReference>
<dbReference type="OrthoDB" id="9804091at2"/>